<name>A0ABY7YKF6_9HYPH</name>
<dbReference type="RefSeq" id="WP_282218077.1">
    <property type="nucleotide sequence ID" value="NZ_CP118246.1"/>
</dbReference>
<sequence>MFHSGEIRKLVSPETAAVHEYTQKQRDIITQQSALWIVGSPETVREQIMTKVAETGASEVMITTTMHSYELRQRSYRLLAEAFGLTPRVF</sequence>
<protein>
    <recommendedName>
        <fullName evidence="3">LLM class flavin-dependent oxidoreductase</fullName>
    </recommendedName>
</protein>
<dbReference type="Gene3D" id="3.20.20.30">
    <property type="entry name" value="Luciferase-like domain"/>
    <property type="match status" value="1"/>
</dbReference>
<dbReference type="SUPFAM" id="SSF51679">
    <property type="entry name" value="Bacterial luciferase-like"/>
    <property type="match status" value="1"/>
</dbReference>
<dbReference type="Proteomes" id="UP001220530">
    <property type="component" value="Chromosome"/>
</dbReference>
<evidence type="ECO:0008006" key="3">
    <source>
        <dbReference type="Google" id="ProtNLM"/>
    </source>
</evidence>
<evidence type="ECO:0000313" key="2">
    <source>
        <dbReference type="Proteomes" id="UP001220530"/>
    </source>
</evidence>
<dbReference type="EMBL" id="CP118246">
    <property type="protein sequence ID" value="WDR01667.1"/>
    <property type="molecule type" value="Genomic_DNA"/>
</dbReference>
<keyword evidence="2" id="KW-1185">Reference proteome</keyword>
<proteinExistence type="predicted"/>
<gene>
    <name evidence="1" type="ORF">PSQ19_13030</name>
</gene>
<organism evidence="1 2">
    <name type="scientific">Devosia algicola</name>
    <dbReference type="NCBI Taxonomy" id="3026418"/>
    <lineage>
        <taxon>Bacteria</taxon>
        <taxon>Pseudomonadati</taxon>
        <taxon>Pseudomonadota</taxon>
        <taxon>Alphaproteobacteria</taxon>
        <taxon>Hyphomicrobiales</taxon>
        <taxon>Devosiaceae</taxon>
        <taxon>Devosia</taxon>
    </lineage>
</organism>
<accession>A0ABY7YKF6</accession>
<reference evidence="1 2" key="1">
    <citation type="submission" date="2023-02" db="EMBL/GenBank/DDBJ databases">
        <title>Devosia algicola sp. nov., isolated from the phycosphere of marine algae.</title>
        <authorList>
            <person name="Kim J.M."/>
            <person name="Lee J.K."/>
            <person name="Choi B.J."/>
            <person name="Bayburt H."/>
            <person name="Jeon C.O."/>
        </authorList>
    </citation>
    <scope>NUCLEOTIDE SEQUENCE [LARGE SCALE GENOMIC DNA]</scope>
    <source>
        <strain evidence="1 2">G20-9</strain>
    </source>
</reference>
<dbReference type="InterPro" id="IPR036661">
    <property type="entry name" value="Luciferase-like_sf"/>
</dbReference>
<evidence type="ECO:0000313" key="1">
    <source>
        <dbReference type="EMBL" id="WDR01667.1"/>
    </source>
</evidence>